<dbReference type="Pfam" id="PF22124">
    <property type="entry name" value="Glyco_hydro_95_cat"/>
    <property type="match status" value="1"/>
</dbReference>
<evidence type="ECO:0000313" key="5">
    <source>
        <dbReference type="Proteomes" id="UP000800093"/>
    </source>
</evidence>
<keyword evidence="1" id="KW-0732">Signal</keyword>
<dbReference type="GO" id="GO:0005975">
    <property type="term" value="P:carbohydrate metabolic process"/>
    <property type="evidence" value="ECO:0007669"/>
    <property type="project" value="InterPro"/>
</dbReference>
<dbReference type="InterPro" id="IPR012341">
    <property type="entry name" value="6hp_glycosidase-like_sf"/>
</dbReference>
<feature type="chain" id="PRO_5040405077" description="Glycoside hydrolase family 95 protein" evidence="1">
    <location>
        <begin position="20"/>
        <end position="802"/>
    </location>
</feature>
<dbReference type="Proteomes" id="UP000800093">
    <property type="component" value="Unassembled WGS sequence"/>
</dbReference>
<dbReference type="InterPro" id="IPR016518">
    <property type="entry name" value="Alpha-L-fucosidase"/>
</dbReference>
<gene>
    <name evidence="4" type="ORF">CC78DRAFT_516345</name>
</gene>
<evidence type="ECO:0000259" key="2">
    <source>
        <dbReference type="Pfam" id="PF14498"/>
    </source>
</evidence>
<reference evidence="5" key="1">
    <citation type="journal article" date="2020" name="Stud. Mycol.">
        <title>101 Dothideomycetes genomes: A test case for predicting lifestyles and emergence of pathogens.</title>
        <authorList>
            <person name="Haridas S."/>
            <person name="Albert R."/>
            <person name="Binder M."/>
            <person name="Bloem J."/>
            <person name="LaButti K."/>
            <person name="Salamov A."/>
            <person name="Andreopoulos B."/>
            <person name="Baker S."/>
            <person name="Barry K."/>
            <person name="Bills G."/>
            <person name="Bluhm B."/>
            <person name="Cannon C."/>
            <person name="Castanera R."/>
            <person name="Culley D."/>
            <person name="Daum C."/>
            <person name="Ezra D."/>
            <person name="Gonzalez J."/>
            <person name="Henrissat B."/>
            <person name="Kuo A."/>
            <person name="Liang C."/>
            <person name="Lipzen A."/>
            <person name="Lutzoni F."/>
            <person name="Magnuson J."/>
            <person name="Mondo S."/>
            <person name="Nolan M."/>
            <person name="Ohm R."/>
            <person name="Pangilinan J."/>
            <person name="Park H.-J."/>
            <person name="Ramirez L."/>
            <person name="Alfaro M."/>
            <person name="Sun H."/>
            <person name="Tritt A."/>
            <person name="Yoshinaga Y."/>
            <person name="Zwiers L.-H."/>
            <person name="Turgeon B."/>
            <person name="Goodwin S."/>
            <person name="Spatafora J."/>
            <person name="Crous P."/>
            <person name="Grigoriev I."/>
        </authorList>
    </citation>
    <scope>NUCLEOTIDE SEQUENCE [LARGE SCALE GENOMIC DNA]</scope>
    <source>
        <strain evidence="5">CBS 304.66</strain>
    </source>
</reference>
<dbReference type="PIRSF" id="PIRSF007663">
    <property type="entry name" value="UCP007663"/>
    <property type="match status" value="1"/>
</dbReference>
<dbReference type="AlphaFoldDB" id="A0A9P4N4J0"/>
<keyword evidence="5" id="KW-1185">Reference proteome</keyword>
<evidence type="ECO:0000313" key="4">
    <source>
        <dbReference type="EMBL" id="KAF2264823.1"/>
    </source>
</evidence>
<sequence>MFLVCWYLVLALLATSSCSKILWSSSPVTDYSNIIQETYLLGNGKIGAMPFGRPGEEKIVLNVDSLWSGGPFSVENYTGGNPTERKDKYLHDIRSWIFQNVTGNVSNLLGSGDNYGTYQVLGNLSISHNNDAMPGTYQRNLDLDAGIYTTNYSTYAGDLYTTSVFCSYPDQVCVYQINSTATLPEILVRFENQFVNRALASSVCGEGYTRLQGITQAGPPEGMKYEGFARVIGAEESSTKCSQKDNGTLVVPLTPGLRSIGIVIGAGTNYDPKKGNAETNFSFQGEDPSLQLQAMTSIAASKAIEKLKERHVEDYQGLLGAFALELPDPRGSTKVETSKLFSSYQSSSGDPFVESLLFDYSRHLLISSSRENSLPANLQGRWSSELSAAWSADYHANINLQMNYWAVEQTGLGKIQEGLWQYMQDTWVPRGRETASLLYGALGWVVHNEMNIFGHTAMKEDAQWANYPASAAWMMQHVADHFSYSQNITWLRTIGYPLIKGVSEFWLSQLQEDRYWKDSTLVVNPCNSPEQGPTTFGCAHYQQTIHQLWANVLAFGPLVGESGSALLKYISSRLFHLDKGLHFTSWGGIKEWKMPESLGQVYDYRNNTHRHLSHLWGWYPGLTLVSPSSLYYLSGYTNRTIQDAVRTSLYSRGIGNGPDANAGWEKVWRAACWARLNDTEMAYSELKYAIEQNFVGNALSMYSGKKVPFQIDANFGFAGAVLAMLVVDIEEPHMTRKGEIRIVVLGPAIPGAWGGGRVRSLRLRGGGSVDFGWDNEGVVTWAKSLAEGLRFVDKFGKIITLE</sequence>
<dbReference type="OrthoDB" id="2848340at2759"/>
<dbReference type="PANTHER" id="PTHR31084">
    <property type="entry name" value="ALPHA-L-FUCOSIDASE 2"/>
    <property type="match status" value="1"/>
</dbReference>
<dbReference type="Pfam" id="PF14498">
    <property type="entry name" value="Glyco_hyd_65N_2"/>
    <property type="match status" value="1"/>
</dbReference>
<dbReference type="Gene3D" id="1.50.10.10">
    <property type="match status" value="1"/>
</dbReference>
<dbReference type="InterPro" id="IPR027414">
    <property type="entry name" value="GH95_N_dom"/>
</dbReference>
<dbReference type="GO" id="GO:0004560">
    <property type="term" value="F:alpha-L-fucosidase activity"/>
    <property type="evidence" value="ECO:0007669"/>
    <property type="project" value="InterPro"/>
</dbReference>
<comment type="caution">
    <text evidence="4">The sequence shown here is derived from an EMBL/GenBank/DDBJ whole genome shotgun (WGS) entry which is preliminary data.</text>
</comment>
<dbReference type="EMBL" id="ML986613">
    <property type="protein sequence ID" value="KAF2264823.1"/>
    <property type="molecule type" value="Genomic_DNA"/>
</dbReference>
<evidence type="ECO:0000256" key="1">
    <source>
        <dbReference type="SAM" id="SignalP"/>
    </source>
</evidence>
<feature type="domain" description="Glycosyl hydrolase family 95 N-terminal" evidence="2">
    <location>
        <begin position="22"/>
        <end position="272"/>
    </location>
</feature>
<evidence type="ECO:0008006" key="6">
    <source>
        <dbReference type="Google" id="ProtNLM"/>
    </source>
</evidence>
<accession>A0A9P4N4J0</accession>
<dbReference type="InterPro" id="IPR054363">
    <property type="entry name" value="GH95_cat"/>
</dbReference>
<protein>
    <recommendedName>
        <fullName evidence="6">Glycoside hydrolase family 95 protein</fullName>
    </recommendedName>
</protein>
<proteinExistence type="predicted"/>
<feature type="domain" description="Glycosyl hydrolase family 95 catalytic" evidence="3">
    <location>
        <begin position="304"/>
        <end position="725"/>
    </location>
</feature>
<organism evidence="4 5">
    <name type="scientific">Lojkania enalia</name>
    <dbReference type="NCBI Taxonomy" id="147567"/>
    <lineage>
        <taxon>Eukaryota</taxon>
        <taxon>Fungi</taxon>
        <taxon>Dikarya</taxon>
        <taxon>Ascomycota</taxon>
        <taxon>Pezizomycotina</taxon>
        <taxon>Dothideomycetes</taxon>
        <taxon>Pleosporomycetidae</taxon>
        <taxon>Pleosporales</taxon>
        <taxon>Pleosporales incertae sedis</taxon>
        <taxon>Lojkania</taxon>
    </lineage>
</organism>
<feature type="signal peptide" evidence="1">
    <location>
        <begin position="1"/>
        <end position="19"/>
    </location>
</feature>
<dbReference type="SUPFAM" id="SSF48208">
    <property type="entry name" value="Six-hairpin glycosidases"/>
    <property type="match status" value="1"/>
</dbReference>
<evidence type="ECO:0000259" key="3">
    <source>
        <dbReference type="Pfam" id="PF22124"/>
    </source>
</evidence>
<dbReference type="PANTHER" id="PTHR31084:SF3">
    <property type="entry name" value="ALPHA-FUCOSIDASE A"/>
    <property type="match status" value="1"/>
</dbReference>
<name>A0A9P4N4J0_9PLEO</name>
<dbReference type="InterPro" id="IPR008928">
    <property type="entry name" value="6-hairpin_glycosidase_sf"/>
</dbReference>